<dbReference type="Pfam" id="PF22807">
    <property type="entry name" value="TrAA12"/>
    <property type="match status" value="2"/>
</dbReference>
<evidence type="ECO:0000259" key="2">
    <source>
        <dbReference type="Pfam" id="PF22807"/>
    </source>
</evidence>
<feature type="domain" description="Pyrroloquinoline quinone-dependent pyranose dehydrogenase beta-propeller" evidence="2">
    <location>
        <begin position="328"/>
        <end position="438"/>
    </location>
</feature>
<dbReference type="PANTHER" id="PTHR33546">
    <property type="entry name" value="LARGE, MULTIFUNCTIONAL SECRETED PROTEIN-RELATED"/>
    <property type="match status" value="1"/>
</dbReference>
<dbReference type="PANTHER" id="PTHR33546:SF1">
    <property type="entry name" value="LARGE, MULTIFUNCTIONAL SECRETED PROTEIN"/>
    <property type="match status" value="1"/>
</dbReference>
<dbReference type="RefSeq" id="WP_284350449.1">
    <property type="nucleotide sequence ID" value="NZ_BRXS01000004.1"/>
</dbReference>
<organism evidence="3 4">
    <name type="scientific">Roseisolibacter agri</name>
    <dbReference type="NCBI Taxonomy" id="2014610"/>
    <lineage>
        <taxon>Bacteria</taxon>
        <taxon>Pseudomonadati</taxon>
        <taxon>Gemmatimonadota</taxon>
        <taxon>Gemmatimonadia</taxon>
        <taxon>Gemmatimonadales</taxon>
        <taxon>Gemmatimonadaceae</taxon>
        <taxon>Roseisolibacter</taxon>
    </lineage>
</organism>
<dbReference type="SUPFAM" id="SSF50952">
    <property type="entry name" value="Soluble quinoprotein glucose dehydrogenase"/>
    <property type="match status" value="1"/>
</dbReference>
<evidence type="ECO:0000256" key="1">
    <source>
        <dbReference type="SAM" id="SignalP"/>
    </source>
</evidence>
<dbReference type="InterPro" id="IPR011042">
    <property type="entry name" value="6-blade_b-propeller_TolB-like"/>
</dbReference>
<name>A0AA37VB13_9BACT</name>
<evidence type="ECO:0000313" key="3">
    <source>
        <dbReference type="EMBL" id="GLC25978.1"/>
    </source>
</evidence>
<feature type="chain" id="PRO_5041315651" evidence="1">
    <location>
        <begin position="26"/>
        <end position="443"/>
    </location>
</feature>
<feature type="domain" description="Pyrroloquinoline quinone-dependent pyranose dehydrogenase beta-propeller" evidence="2">
    <location>
        <begin position="140"/>
        <end position="286"/>
    </location>
</feature>
<reference evidence="3" key="1">
    <citation type="submission" date="2022-08" db="EMBL/GenBank/DDBJ databases">
        <title>Draft genome sequencing of Roseisolibacter agri AW1220.</title>
        <authorList>
            <person name="Tobiishi Y."/>
            <person name="Tonouchi A."/>
        </authorList>
    </citation>
    <scope>NUCLEOTIDE SEQUENCE</scope>
    <source>
        <strain evidence="3">AW1220</strain>
    </source>
</reference>
<sequence length="443" mass="46534">MPSTRRRARGALALVIAAAGCGASARLRVEDGTGPRPTLPAPSSSLIPTVHVAAARSWPAGATPTAAEGTTVRAFATGLDHPRWLHVLPNGDVLVAETNAPPRPDDARGIRGWLFKRFQKKAGGAVPSADRITLLRDADGDGVAEVRSVLLAGLHSPFGMALVGDALHVANTDAVVRFPYATGQLKISAAPVMVTALPAGRINHHWTKSLIASPDGTRLYVGVGSNSNVAENGMAAEEGRAAVWEIDARTGAHRVFASGLRNPVGLAWEPVRGALWVAVNERDELGSDLVPDFITSVRDGAFYGWPYSYYGAHVDARVRPARPDLVAKAVAPDYALGPHTASLGLAAARGGDALPARFASGMFVGQHGSWNRRPRSGYRVVFVPFVDGVPNGMPLDVLTDFVDGDGRARGRPVGVAVDARGALLVADDVGNVVWRVTRSDGAR</sequence>
<comment type="caution">
    <text evidence="3">The sequence shown here is derived from an EMBL/GenBank/DDBJ whole genome shotgun (WGS) entry which is preliminary data.</text>
</comment>
<accession>A0AA37VB13</accession>
<keyword evidence="4" id="KW-1185">Reference proteome</keyword>
<dbReference type="Gene3D" id="2.120.10.30">
    <property type="entry name" value="TolB, C-terminal domain"/>
    <property type="match status" value="1"/>
</dbReference>
<keyword evidence="1" id="KW-0732">Signal</keyword>
<dbReference type="InterPro" id="IPR011041">
    <property type="entry name" value="Quinoprot_gluc/sorb_DH_b-prop"/>
</dbReference>
<dbReference type="EMBL" id="BRXS01000004">
    <property type="protein sequence ID" value="GLC25978.1"/>
    <property type="molecule type" value="Genomic_DNA"/>
</dbReference>
<dbReference type="PROSITE" id="PS51257">
    <property type="entry name" value="PROKAR_LIPOPROTEIN"/>
    <property type="match status" value="1"/>
</dbReference>
<dbReference type="Proteomes" id="UP001161325">
    <property type="component" value="Unassembled WGS sequence"/>
</dbReference>
<gene>
    <name evidence="3" type="ORF">rosag_24910</name>
</gene>
<feature type="signal peptide" evidence="1">
    <location>
        <begin position="1"/>
        <end position="25"/>
    </location>
</feature>
<dbReference type="InterPro" id="IPR054539">
    <property type="entry name" value="Beta-prop_PDH"/>
</dbReference>
<proteinExistence type="predicted"/>
<evidence type="ECO:0000313" key="4">
    <source>
        <dbReference type="Proteomes" id="UP001161325"/>
    </source>
</evidence>
<protein>
    <submittedName>
        <fullName evidence="3">Sorbosone dehydrogenase</fullName>
    </submittedName>
</protein>
<dbReference type="AlphaFoldDB" id="A0AA37VB13"/>